<dbReference type="EMBL" id="JBGMDY010000004">
    <property type="protein sequence ID" value="KAL2337647.1"/>
    <property type="molecule type" value="Genomic_DNA"/>
</dbReference>
<dbReference type="AlphaFoldDB" id="A0ABD1MPA8"/>
<accession>A0ABD1MPA8</accession>
<reference evidence="2 3" key="1">
    <citation type="submission" date="2024-08" db="EMBL/GenBank/DDBJ databases">
        <title>Insights into the chromosomal genome structure of Flemingia macrophylla.</title>
        <authorList>
            <person name="Ding Y."/>
            <person name="Zhao Y."/>
            <person name="Bi W."/>
            <person name="Wu M."/>
            <person name="Zhao G."/>
            <person name="Gong Y."/>
            <person name="Li W."/>
            <person name="Zhang P."/>
        </authorList>
    </citation>
    <scope>NUCLEOTIDE SEQUENCE [LARGE SCALE GENOMIC DNA]</scope>
    <source>
        <strain evidence="2">DYQJB</strain>
        <tissue evidence="2">Leaf</tissue>
    </source>
</reference>
<evidence type="ECO:0000256" key="1">
    <source>
        <dbReference type="SAM" id="MobiDB-lite"/>
    </source>
</evidence>
<evidence type="ECO:0000313" key="2">
    <source>
        <dbReference type="EMBL" id="KAL2337647.1"/>
    </source>
</evidence>
<feature type="compositionally biased region" description="Basic residues" evidence="1">
    <location>
        <begin position="29"/>
        <end position="40"/>
    </location>
</feature>
<gene>
    <name evidence="2" type="ORF">Fmac_012093</name>
</gene>
<sequence>MHDGEENGNNSLRQSKREKPLVPLSCSIKKLKTNPRKKSKSYPCQGVETRGTQSRRTHAEDSHLFSMQNRAQYRLRVNFLKLWKTSCRESSYPMPLVTSRVVSTFSFAIVQEAE</sequence>
<evidence type="ECO:0000313" key="3">
    <source>
        <dbReference type="Proteomes" id="UP001603857"/>
    </source>
</evidence>
<dbReference type="Proteomes" id="UP001603857">
    <property type="component" value="Unassembled WGS sequence"/>
</dbReference>
<keyword evidence="3" id="KW-1185">Reference proteome</keyword>
<comment type="caution">
    <text evidence="2">The sequence shown here is derived from an EMBL/GenBank/DDBJ whole genome shotgun (WGS) entry which is preliminary data.</text>
</comment>
<feature type="region of interest" description="Disordered" evidence="1">
    <location>
        <begin position="1"/>
        <end position="62"/>
    </location>
</feature>
<organism evidence="2 3">
    <name type="scientific">Flemingia macrophylla</name>
    <dbReference type="NCBI Taxonomy" id="520843"/>
    <lineage>
        <taxon>Eukaryota</taxon>
        <taxon>Viridiplantae</taxon>
        <taxon>Streptophyta</taxon>
        <taxon>Embryophyta</taxon>
        <taxon>Tracheophyta</taxon>
        <taxon>Spermatophyta</taxon>
        <taxon>Magnoliopsida</taxon>
        <taxon>eudicotyledons</taxon>
        <taxon>Gunneridae</taxon>
        <taxon>Pentapetalae</taxon>
        <taxon>rosids</taxon>
        <taxon>fabids</taxon>
        <taxon>Fabales</taxon>
        <taxon>Fabaceae</taxon>
        <taxon>Papilionoideae</taxon>
        <taxon>50 kb inversion clade</taxon>
        <taxon>NPAAA clade</taxon>
        <taxon>indigoferoid/millettioid clade</taxon>
        <taxon>Phaseoleae</taxon>
        <taxon>Flemingia</taxon>
    </lineage>
</organism>
<proteinExistence type="predicted"/>
<protein>
    <submittedName>
        <fullName evidence="2">Uncharacterized protein</fullName>
    </submittedName>
</protein>
<name>A0ABD1MPA8_9FABA</name>